<reference evidence="2 3" key="1">
    <citation type="journal article" date="2021" name="BMC Genomics">
        <title>Datura genome reveals duplications of psychoactive alkaloid biosynthetic genes and high mutation rate following tissue culture.</title>
        <authorList>
            <person name="Rajewski A."/>
            <person name="Carter-House D."/>
            <person name="Stajich J."/>
            <person name="Litt A."/>
        </authorList>
    </citation>
    <scope>NUCLEOTIDE SEQUENCE [LARGE SCALE GENOMIC DNA]</scope>
    <source>
        <strain evidence="2">AR-01</strain>
    </source>
</reference>
<evidence type="ECO:0000256" key="1">
    <source>
        <dbReference type="SAM" id="MobiDB-lite"/>
    </source>
</evidence>
<proteinExistence type="predicted"/>
<dbReference type="EMBL" id="JACEIK010012376">
    <property type="protein sequence ID" value="MCE3216122.1"/>
    <property type="molecule type" value="Genomic_DNA"/>
</dbReference>
<feature type="region of interest" description="Disordered" evidence="1">
    <location>
        <begin position="51"/>
        <end position="102"/>
    </location>
</feature>
<protein>
    <submittedName>
        <fullName evidence="2">Uncharacterized protein</fullName>
    </submittedName>
</protein>
<dbReference type="Proteomes" id="UP000823775">
    <property type="component" value="Unassembled WGS sequence"/>
</dbReference>
<evidence type="ECO:0000313" key="2">
    <source>
        <dbReference type="EMBL" id="MCE3216122.1"/>
    </source>
</evidence>
<feature type="compositionally biased region" description="Polar residues" evidence="1">
    <location>
        <begin position="1"/>
        <end position="15"/>
    </location>
</feature>
<gene>
    <name evidence="2" type="ORF">HAX54_004979</name>
</gene>
<sequence length="229" mass="25366">MQTQQVKENRGSNSKLPMKEGMDADNHIQQGIPNNTTSSSIIIDLSIKSGKKQPKIDDRKGNLETDDDGERPNLLIHRSSQTTPVAAQKGERTANGSPMVSKGIGLEKIGKPHEEIDSIQEGQSHQKDGVNVWIGLFDKNKMAAKNPLGREKALFVQDESKKEDKPIEQAMELDNDWKMVNSRSATRNTVATEQRLDIENVFRALSMFAQNILTEEKEAGSRKISDGGS</sequence>
<comment type="caution">
    <text evidence="2">The sequence shown here is derived from an EMBL/GenBank/DDBJ whole genome shotgun (WGS) entry which is preliminary data.</text>
</comment>
<evidence type="ECO:0000313" key="3">
    <source>
        <dbReference type="Proteomes" id="UP000823775"/>
    </source>
</evidence>
<feature type="non-terminal residue" evidence="2">
    <location>
        <position position="229"/>
    </location>
</feature>
<feature type="compositionally biased region" description="Basic and acidic residues" evidence="1">
    <location>
        <begin position="17"/>
        <end position="26"/>
    </location>
</feature>
<name>A0ABS8WT64_DATST</name>
<feature type="compositionally biased region" description="Polar residues" evidence="1">
    <location>
        <begin position="27"/>
        <end position="37"/>
    </location>
</feature>
<organism evidence="2 3">
    <name type="scientific">Datura stramonium</name>
    <name type="common">Jimsonweed</name>
    <name type="synonym">Common thornapple</name>
    <dbReference type="NCBI Taxonomy" id="4076"/>
    <lineage>
        <taxon>Eukaryota</taxon>
        <taxon>Viridiplantae</taxon>
        <taxon>Streptophyta</taxon>
        <taxon>Embryophyta</taxon>
        <taxon>Tracheophyta</taxon>
        <taxon>Spermatophyta</taxon>
        <taxon>Magnoliopsida</taxon>
        <taxon>eudicotyledons</taxon>
        <taxon>Gunneridae</taxon>
        <taxon>Pentapetalae</taxon>
        <taxon>asterids</taxon>
        <taxon>lamiids</taxon>
        <taxon>Solanales</taxon>
        <taxon>Solanaceae</taxon>
        <taxon>Solanoideae</taxon>
        <taxon>Datureae</taxon>
        <taxon>Datura</taxon>
    </lineage>
</organism>
<accession>A0ABS8WT64</accession>
<keyword evidence="3" id="KW-1185">Reference proteome</keyword>
<feature type="region of interest" description="Disordered" evidence="1">
    <location>
        <begin position="1"/>
        <end position="39"/>
    </location>
</feature>
<feature type="compositionally biased region" description="Basic and acidic residues" evidence="1">
    <location>
        <begin position="54"/>
        <end position="63"/>
    </location>
</feature>